<organism evidence="4 5">
    <name type="scientific">Lentilactobacillus hilgardii</name>
    <name type="common">Lactobacillus hilgardii</name>
    <dbReference type="NCBI Taxonomy" id="1588"/>
    <lineage>
        <taxon>Bacteria</taxon>
        <taxon>Bacillati</taxon>
        <taxon>Bacillota</taxon>
        <taxon>Bacilli</taxon>
        <taxon>Lactobacillales</taxon>
        <taxon>Lactobacillaceae</taxon>
        <taxon>Lentilactobacillus</taxon>
    </lineage>
</organism>
<name>A0A6P1E6K7_LENHI</name>
<dbReference type="Pfam" id="PF00440">
    <property type="entry name" value="TetR_N"/>
    <property type="match status" value="1"/>
</dbReference>
<accession>A0A6P1E6K7</accession>
<protein>
    <submittedName>
        <fullName evidence="4">TetR family transcriptional regulator</fullName>
    </submittedName>
</protein>
<feature type="domain" description="HTH tetR-type" evidence="3">
    <location>
        <begin position="2"/>
        <end position="62"/>
    </location>
</feature>
<dbReference type="SMR" id="A0A6P1E6K7"/>
<dbReference type="PROSITE" id="PS50977">
    <property type="entry name" value="HTH_TETR_2"/>
    <property type="match status" value="1"/>
</dbReference>
<dbReference type="Gene3D" id="1.10.357.10">
    <property type="entry name" value="Tetracycline Repressor, domain 2"/>
    <property type="match status" value="1"/>
</dbReference>
<dbReference type="InterPro" id="IPR009057">
    <property type="entry name" value="Homeodomain-like_sf"/>
</dbReference>
<dbReference type="Proteomes" id="UP000465035">
    <property type="component" value="Chromosome"/>
</dbReference>
<dbReference type="InterPro" id="IPR023772">
    <property type="entry name" value="DNA-bd_HTH_TetR-type_CS"/>
</dbReference>
<proteinExistence type="predicted"/>
<dbReference type="EMBL" id="CP047121">
    <property type="protein sequence ID" value="QHB50871.1"/>
    <property type="molecule type" value="Genomic_DNA"/>
</dbReference>
<evidence type="ECO:0000313" key="5">
    <source>
        <dbReference type="Proteomes" id="UP000465035"/>
    </source>
</evidence>
<dbReference type="SUPFAM" id="SSF46689">
    <property type="entry name" value="Homeodomain-like"/>
    <property type="match status" value="1"/>
</dbReference>
<evidence type="ECO:0000313" key="4">
    <source>
        <dbReference type="EMBL" id="QHB50871.1"/>
    </source>
</evidence>
<evidence type="ECO:0000256" key="1">
    <source>
        <dbReference type="ARBA" id="ARBA00023125"/>
    </source>
</evidence>
<reference evidence="4 5" key="1">
    <citation type="submission" date="2019-12" db="EMBL/GenBank/DDBJ databases">
        <title>Lactobacillus hilgardii FLUB.</title>
        <authorList>
            <person name="Gustaw K."/>
        </authorList>
    </citation>
    <scope>NUCLEOTIDE SEQUENCE [LARGE SCALE GENOMIC DNA]</scope>
    <source>
        <strain evidence="4 5">FLUB</strain>
    </source>
</reference>
<dbReference type="RefSeq" id="WP_003551347.1">
    <property type="nucleotide sequence ID" value="NZ_CM125935.1"/>
</dbReference>
<gene>
    <name evidence="4" type="ORF">GQR93_00860</name>
</gene>
<sequence>MVDRKIELVDKLNHIMTANGFNTLSMNELAKRANVSRAKLYIYFKNKQEIVTAVVDRHLKFINQQLHEDFKSTVTDYVRIKLNQLLLIGAQSPIFRTELKQYFPELSIKLEQAYHTFKSSFLSVMVKLQNENIIIQQIDFENLFIQDELMIHAALSHAIDNKFNLEKAQKLLGNYLEIEIRGTVNDQSLVANAFLSNQELLKIIWQELNDTYFSVISY</sequence>
<evidence type="ECO:0000256" key="2">
    <source>
        <dbReference type="PROSITE-ProRule" id="PRU00335"/>
    </source>
</evidence>
<dbReference type="InterPro" id="IPR001647">
    <property type="entry name" value="HTH_TetR"/>
</dbReference>
<dbReference type="GeneID" id="69056901"/>
<dbReference type="PROSITE" id="PS01081">
    <property type="entry name" value="HTH_TETR_1"/>
    <property type="match status" value="1"/>
</dbReference>
<dbReference type="PRINTS" id="PR00455">
    <property type="entry name" value="HTHTETR"/>
</dbReference>
<dbReference type="AlphaFoldDB" id="A0A6P1E6K7"/>
<evidence type="ECO:0000259" key="3">
    <source>
        <dbReference type="PROSITE" id="PS50977"/>
    </source>
</evidence>
<keyword evidence="1 2" id="KW-0238">DNA-binding</keyword>
<feature type="DNA-binding region" description="H-T-H motif" evidence="2">
    <location>
        <begin position="25"/>
        <end position="44"/>
    </location>
</feature>
<dbReference type="GO" id="GO:0003677">
    <property type="term" value="F:DNA binding"/>
    <property type="evidence" value="ECO:0007669"/>
    <property type="project" value="UniProtKB-UniRule"/>
</dbReference>